<evidence type="ECO:0000313" key="3">
    <source>
        <dbReference type="EMBL" id="VFK11448.1"/>
    </source>
</evidence>
<name>A0A450W2Y8_9GAMM</name>
<proteinExistence type="predicted"/>
<dbReference type="EMBL" id="CAADEZ010001037">
    <property type="protein sequence ID" value="VFJ77865.1"/>
    <property type="molecule type" value="Genomic_DNA"/>
</dbReference>
<dbReference type="AlphaFoldDB" id="A0A450W2Y8"/>
<gene>
    <name evidence="2" type="ORF">BECKFM1743A_GA0114220_110392</name>
    <name evidence="3" type="ORF">BECKFM1743B_GA0114221_1018214</name>
    <name evidence="1" type="ORF">BECKFM1743C_GA0114222_1001714</name>
</gene>
<evidence type="ECO:0000313" key="2">
    <source>
        <dbReference type="EMBL" id="VFJ77865.1"/>
    </source>
</evidence>
<dbReference type="EMBL" id="CAADFA010000017">
    <property type="protein sequence ID" value="VFJ44892.1"/>
    <property type="molecule type" value="Genomic_DNA"/>
</dbReference>
<dbReference type="InterPro" id="IPR025528">
    <property type="entry name" value="BrnA_antitoxin"/>
</dbReference>
<dbReference type="EMBL" id="CAADFL010000182">
    <property type="protein sequence ID" value="VFK11448.1"/>
    <property type="molecule type" value="Genomic_DNA"/>
</dbReference>
<protein>
    <submittedName>
        <fullName evidence="3">BrnA antitoxin of type II toxin-antitoxin system</fullName>
    </submittedName>
</protein>
<sequence>MRDDPTGDTLEHNTKTDWERLRAMTDADIHTGIESDSDAMPTDEAFWESARVVLPCRKETVTMQIDADVLAWFRRQNDYQHRINAVLQGYMKAHGG</sequence>
<reference evidence="3" key="1">
    <citation type="submission" date="2019-02" db="EMBL/GenBank/DDBJ databases">
        <authorList>
            <person name="Gruber-Vodicka R. H."/>
            <person name="Seah K. B. B."/>
        </authorList>
    </citation>
    <scope>NUCLEOTIDE SEQUENCE</scope>
    <source>
        <strain evidence="2">BECK_BZ163</strain>
        <strain evidence="3">BECK_BZ164</strain>
        <strain evidence="1">BECK_BZ165</strain>
    </source>
</reference>
<dbReference type="Pfam" id="PF14384">
    <property type="entry name" value="BrnA_antitoxin"/>
    <property type="match status" value="1"/>
</dbReference>
<evidence type="ECO:0000313" key="1">
    <source>
        <dbReference type="EMBL" id="VFJ44892.1"/>
    </source>
</evidence>
<organism evidence="3">
    <name type="scientific">Candidatus Kentrum sp. FM</name>
    <dbReference type="NCBI Taxonomy" id="2126340"/>
    <lineage>
        <taxon>Bacteria</taxon>
        <taxon>Pseudomonadati</taxon>
        <taxon>Pseudomonadota</taxon>
        <taxon>Gammaproteobacteria</taxon>
        <taxon>Candidatus Kentrum</taxon>
    </lineage>
</organism>
<accession>A0A450W2Y8</accession>